<evidence type="ECO:0000256" key="12">
    <source>
        <dbReference type="ARBA" id="ARBA00023285"/>
    </source>
</evidence>
<dbReference type="GO" id="GO:0015087">
    <property type="term" value="F:cobalt ion transmembrane transporter activity"/>
    <property type="evidence" value="ECO:0007669"/>
    <property type="project" value="UniProtKB-UniRule"/>
</dbReference>
<evidence type="ECO:0000313" key="18">
    <source>
        <dbReference type="Proteomes" id="UP000434475"/>
    </source>
</evidence>
<dbReference type="HAMAP" id="MF_01462">
    <property type="entry name" value="CbiM"/>
    <property type="match status" value="1"/>
</dbReference>
<dbReference type="NCBIfam" id="TIGR00123">
    <property type="entry name" value="cbiM"/>
    <property type="match status" value="1"/>
</dbReference>
<dbReference type="EMBL" id="JAQLWO010000018">
    <property type="protein sequence ID" value="MDB7907382.1"/>
    <property type="molecule type" value="Genomic_DNA"/>
</dbReference>
<keyword evidence="3 14" id="KW-0171">Cobalt transport</keyword>
<evidence type="ECO:0000256" key="1">
    <source>
        <dbReference type="ARBA" id="ARBA00004429"/>
    </source>
</evidence>
<dbReference type="GO" id="GO:0009236">
    <property type="term" value="P:cobalamin biosynthetic process"/>
    <property type="evidence" value="ECO:0007669"/>
    <property type="project" value="UniProtKB-UniRule"/>
</dbReference>
<gene>
    <name evidence="14" type="primary">cbiM</name>
    <name evidence="17" type="ORF">GKE97_07785</name>
    <name evidence="15" type="ORF">PND83_15465</name>
    <name evidence="16" type="ORF">PNE06_13970</name>
</gene>
<evidence type="ECO:0000313" key="15">
    <source>
        <dbReference type="EMBL" id="MDB7907382.1"/>
    </source>
</evidence>
<dbReference type="Proteomes" id="UP001211173">
    <property type="component" value="Unassembled WGS sequence"/>
</dbReference>
<feature type="transmembrane region" description="Helical" evidence="14">
    <location>
        <begin position="107"/>
        <end position="133"/>
    </location>
</feature>
<feature type="transmembrane region" description="Helical" evidence="14">
    <location>
        <begin position="42"/>
        <end position="63"/>
    </location>
</feature>
<dbReference type="PANTHER" id="PTHR43627">
    <property type="match status" value="1"/>
</dbReference>
<protein>
    <recommendedName>
        <fullName evidence="14">Cobalt transport protein CbiM</fullName>
    </recommendedName>
    <alternativeName>
        <fullName evidence="14">Energy-coupling factor transporter probable substrate-capture protein CbiM</fullName>
        <shortName evidence="14">ECF transporter S component CbiM</shortName>
    </alternativeName>
</protein>
<evidence type="ECO:0000256" key="14">
    <source>
        <dbReference type="HAMAP-Rule" id="MF_01462"/>
    </source>
</evidence>
<dbReference type="NCBIfam" id="NF006184">
    <property type="entry name" value="PRK08319.1"/>
    <property type="match status" value="1"/>
</dbReference>
<evidence type="ECO:0000256" key="3">
    <source>
        <dbReference type="ARBA" id="ARBA00022426"/>
    </source>
</evidence>
<keyword evidence="6 14" id="KW-0169">Cobalamin biosynthesis</keyword>
<keyword evidence="11 14" id="KW-0472">Membrane</keyword>
<evidence type="ECO:0000256" key="6">
    <source>
        <dbReference type="ARBA" id="ARBA00022573"/>
    </source>
</evidence>
<accession>A0A6I2R2J0</accession>
<comment type="caution">
    <text evidence="17">The sequence shown here is derived from an EMBL/GenBank/DDBJ whole genome shotgun (WGS) entry which is preliminary data.</text>
</comment>
<dbReference type="Pfam" id="PF01891">
    <property type="entry name" value="CbiM"/>
    <property type="match status" value="1"/>
</dbReference>
<dbReference type="AlphaFoldDB" id="A0A6I2R2J0"/>
<comment type="subunit">
    <text evidence="14">Forms an energy-coupling factor (ECF) transporter complex composed of an ATP-binding protein (A component, CbiO), a transmembrane protein (T component, CbiQ) and 2 possible substrate-capture proteins (S components, CbiM and CbiN) of unknown stoichimetry.</text>
</comment>
<keyword evidence="7 14" id="KW-0812">Transmembrane</keyword>
<dbReference type="EMBL" id="JAQLWV010000021">
    <property type="protein sequence ID" value="MDB7934185.1"/>
    <property type="molecule type" value="Genomic_DNA"/>
</dbReference>
<dbReference type="Gene3D" id="1.10.1760.20">
    <property type="match status" value="1"/>
</dbReference>
<evidence type="ECO:0000256" key="9">
    <source>
        <dbReference type="ARBA" id="ARBA00022989"/>
    </source>
</evidence>
<feature type="transmembrane region" description="Helical" evidence="14">
    <location>
        <begin position="202"/>
        <end position="228"/>
    </location>
</feature>
<keyword evidence="9 14" id="KW-1133">Transmembrane helix</keyword>
<reference evidence="15" key="2">
    <citation type="submission" date="2023-01" db="EMBL/GenBank/DDBJ databases">
        <title>Human gut microbiome strain richness.</title>
        <authorList>
            <person name="Chen-Liaw A."/>
        </authorList>
    </citation>
    <scope>NUCLEOTIDE SEQUENCE</scope>
    <source>
        <strain evidence="16">1001287st1_F4_1001285I_161205</strain>
        <strain evidence="15">2225st1_A6_2225SCRN_200828</strain>
    </source>
</reference>
<proteinExistence type="inferred from homology"/>
<dbReference type="Proteomes" id="UP000434475">
    <property type="component" value="Unassembled WGS sequence"/>
</dbReference>
<keyword evidence="10 14" id="KW-0406">Ion transport</keyword>
<dbReference type="Proteomes" id="UP001211006">
    <property type="component" value="Unassembled WGS sequence"/>
</dbReference>
<evidence type="ECO:0000256" key="4">
    <source>
        <dbReference type="ARBA" id="ARBA00022448"/>
    </source>
</evidence>
<evidence type="ECO:0000256" key="10">
    <source>
        <dbReference type="ARBA" id="ARBA00023065"/>
    </source>
</evidence>
<evidence type="ECO:0000313" key="16">
    <source>
        <dbReference type="EMBL" id="MDB7934185.1"/>
    </source>
</evidence>
<evidence type="ECO:0000256" key="5">
    <source>
        <dbReference type="ARBA" id="ARBA00022475"/>
    </source>
</evidence>
<reference evidence="17 18" key="1">
    <citation type="journal article" date="2019" name="Nat. Med.">
        <title>A library of human gut bacterial isolates paired with longitudinal multiomics data enables mechanistic microbiome research.</title>
        <authorList>
            <person name="Poyet M."/>
            <person name="Groussin M."/>
            <person name="Gibbons S.M."/>
            <person name="Avila-Pacheco J."/>
            <person name="Jiang X."/>
            <person name="Kearney S.M."/>
            <person name="Perrotta A.R."/>
            <person name="Berdy B."/>
            <person name="Zhao S."/>
            <person name="Lieberman T.D."/>
            <person name="Swanson P.K."/>
            <person name="Smith M."/>
            <person name="Roesemann S."/>
            <person name="Alexander J.E."/>
            <person name="Rich S.A."/>
            <person name="Livny J."/>
            <person name="Vlamakis H."/>
            <person name="Clish C."/>
            <person name="Bullock K."/>
            <person name="Deik A."/>
            <person name="Scott J."/>
            <person name="Pierce K.A."/>
            <person name="Xavier R.J."/>
            <person name="Alm E.J."/>
        </authorList>
    </citation>
    <scope>NUCLEOTIDE SEQUENCE [LARGE SCALE GENOMIC DNA]</scope>
    <source>
        <strain evidence="17 18">BIOML-A2</strain>
    </source>
</reference>
<dbReference type="InterPro" id="IPR002751">
    <property type="entry name" value="CbiM/NikMN"/>
</dbReference>
<comment type="similarity">
    <text evidence="13 14">Belongs to the CbiM family.</text>
</comment>
<evidence type="ECO:0000256" key="8">
    <source>
        <dbReference type="ARBA" id="ARBA00022729"/>
    </source>
</evidence>
<comment type="function">
    <text evidence="14">Part of the energy-coupling factor (ECF) transporter complex CbiMNOQ involved in cobalt import.</text>
</comment>
<name>A0A6I2R2J0_FLAPL</name>
<sequence>MKHMMNQRNTRLLRTAAVLVGLLGVLTMSASAMHIAEGYLPVGWAAGWGVVCVPFVVAGFLSIQKKVAQAPKAKILLAMCGAFAFVLSALKIPSITGSCSHPTGVGLGAILFGPMTMAVLGLIVLLFQALLLAHGGLTTLGANTFSMAIAGPIVSWAVYKLLRKANAPAAVAVFAAAALGDLFTYVVTSVQLGVVNGGIGKFLMVFAVTQIPLAIAEGLLTVVVFNVLEKYSREELHALCVL</sequence>
<evidence type="ECO:0000256" key="7">
    <source>
        <dbReference type="ARBA" id="ARBA00022692"/>
    </source>
</evidence>
<feature type="transmembrane region" description="Helical" evidence="14">
    <location>
        <begin position="171"/>
        <end position="195"/>
    </location>
</feature>
<dbReference type="EMBL" id="WKPR01000006">
    <property type="protein sequence ID" value="MSB19416.1"/>
    <property type="molecule type" value="Genomic_DNA"/>
</dbReference>
<evidence type="ECO:0000256" key="13">
    <source>
        <dbReference type="ARBA" id="ARBA00060918"/>
    </source>
</evidence>
<dbReference type="PANTHER" id="PTHR43627:SF1">
    <property type="entry name" value="COBALT TRANSPORT PROTEIN CBIM"/>
    <property type="match status" value="1"/>
</dbReference>
<keyword evidence="4 14" id="KW-0813">Transport</keyword>
<keyword evidence="8" id="KW-0732">Signal</keyword>
<keyword evidence="12 14" id="KW-0170">Cobalt</keyword>
<comment type="subcellular location">
    <subcellularLocation>
        <location evidence="1">Cell inner membrane</location>
        <topology evidence="1">Multi-pass membrane protein</topology>
    </subcellularLocation>
    <subcellularLocation>
        <location evidence="14">Cell membrane</location>
        <topology evidence="14">Multi-pass membrane protein</topology>
    </subcellularLocation>
</comment>
<dbReference type="UniPathway" id="UPA00148"/>
<evidence type="ECO:0000313" key="17">
    <source>
        <dbReference type="EMBL" id="MSB19416.1"/>
    </source>
</evidence>
<feature type="transmembrane region" description="Helical" evidence="14">
    <location>
        <begin position="140"/>
        <end position="159"/>
    </location>
</feature>
<dbReference type="GO" id="GO:0043190">
    <property type="term" value="C:ATP-binding cassette (ABC) transporter complex"/>
    <property type="evidence" value="ECO:0007669"/>
    <property type="project" value="InterPro"/>
</dbReference>
<organism evidence="17 18">
    <name type="scientific">Flavonifractor plautii</name>
    <name type="common">Fusobacterium plautii</name>
    <dbReference type="NCBI Taxonomy" id="292800"/>
    <lineage>
        <taxon>Bacteria</taxon>
        <taxon>Bacillati</taxon>
        <taxon>Bacillota</taxon>
        <taxon>Clostridia</taxon>
        <taxon>Eubacteriales</taxon>
        <taxon>Oscillospiraceae</taxon>
        <taxon>Flavonifractor</taxon>
    </lineage>
</organism>
<dbReference type="InterPro" id="IPR018024">
    <property type="entry name" value="CbiM"/>
</dbReference>
<feature type="transmembrane region" description="Helical" evidence="14">
    <location>
        <begin position="75"/>
        <end position="95"/>
    </location>
</feature>
<keyword evidence="5 14" id="KW-1003">Cell membrane</keyword>
<evidence type="ECO:0000256" key="11">
    <source>
        <dbReference type="ARBA" id="ARBA00023136"/>
    </source>
</evidence>
<comment type="pathway">
    <text evidence="2 14">Cofactor biosynthesis; adenosylcobalamin biosynthesis.</text>
</comment>
<dbReference type="FunFam" id="1.10.1760.20:FF:000001">
    <property type="entry name" value="Cobalt transport protein CbiM"/>
    <property type="match status" value="1"/>
</dbReference>
<evidence type="ECO:0000256" key="2">
    <source>
        <dbReference type="ARBA" id="ARBA00004953"/>
    </source>
</evidence>